<keyword evidence="3 5" id="KW-0067">ATP-binding</keyword>
<dbReference type="Pfam" id="PF00005">
    <property type="entry name" value="ABC_tran"/>
    <property type="match status" value="1"/>
</dbReference>
<proteinExistence type="predicted"/>
<evidence type="ECO:0000256" key="2">
    <source>
        <dbReference type="ARBA" id="ARBA00022741"/>
    </source>
</evidence>
<dbReference type="eggNOG" id="COG1120">
    <property type="taxonomic scope" value="Bacteria"/>
</dbReference>
<dbReference type="PANTHER" id="PTHR42734:SF19">
    <property type="entry name" value="IRON COMPOUNDS ABC TRANSPORTER, ATP-BINDING PROTEIN"/>
    <property type="match status" value="1"/>
</dbReference>
<dbReference type="KEGG" id="dmt:DESME_04035"/>
<dbReference type="OrthoDB" id="9799337at2"/>
<gene>
    <name evidence="5" type="ORF">DESME_04035</name>
</gene>
<dbReference type="STRING" id="871968.DESME_04035"/>
<dbReference type="HOGENOM" id="CLU_000604_1_11_9"/>
<dbReference type="AlphaFoldDB" id="W0EB92"/>
<feature type="domain" description="ABC transporter" evidence="4">
    <location>
        <begin position="4"/>
        <end position="245"/>
    </location>
</feature>
<reference evidence="5 6" key="1">
    <citation type="submission" date="2013-12" db="EMBL/GenBank/DDBJ databases">
        <authorList>
            <consortium name="DOE Joint Genome Institute"/>
            <person name="Smidt H."/>
            <person name="Huntemann M."/>
            <person name="Han J."/>
            <person name="Chen A."/>
            <person name="Kyrpides N."/>
            <person name="Mavromatis K."/>
            <person name="Markowitz V."/>
            <person name="Palaniappan K."/>
            <person name="Ivanova N."/>
            <person name="Schaumberg A."/>
            <person name="Pati A."/>
            <person name="Liolios K."/>
            <person name="Nordberg H.P."/>
            <person name="Cantor M.N."/>
            <person name="Hua S.X."/>
            <person name="Woyke T."/>
        </authorList>
    </citation>
    <scope>NUCLEOTIDE SEQUENCE [LARGE SCALE GENOMIC DNA]</scope>
    <source>
        <strain evidence="6">DSM 15288</strain>
    </source>
</reference>
<organism evidence="5 6">
    <name type="scientific">Desulfitobacterium metallireducens DSM 15288</name>
    <dbReference type="NCBI Taxonomy" id="871968"/>
    <lineage>
        <taxon>Bacteria</taxon>
        <taxon>Bacillati</taxon>
        <taxon>Bacillota</taxon>
        <taxon>Clostridia</taxon>
        <taxon>Eubacteriales</taxon>
        <taxon>Desulfitobacteriaceae</taxon>
        <taxon>Desulfitobacterium</taxon>
    </lineage>
</organism>
<protein>
    <submittedName>
        <fullName evidence="5">Iron ABC transporter ATP-binding protein</fullName>
    </submittedName>
</protein>
<dbReference type="InterPro" id="IPR003593">
    <property type="entry name" value="AAA+_ATPase"/>
</dbReference>
<dbReference type="SUPFAM" id="SSF52540">
    <property type="entry name" value="P-loop containing nucleoside triphosphate hydrolases"/>
    <property type="match status" value="1"/>
</dbReference>
<dbReference type="Gene3D" id="3.40.50.300">
    <property type="entry name" value="P-loop containing nucleotide triphosphate hydrolases"/>
    <property type="match status" value="1"/>
</dbReference>
<evidence type="ECO:0000313" key="5">
    <source>
        <dbReference type="EMBL" id="AHF06321.1"/>
    </source>
</evidence>
<accession>W0EB92</accession>
<dbReference type="RefSeq" id="WP_006715179.1">
    <property type="nucleotide sequence ID" value="NZ_CP007032.1"/>
</dbReference>
<sequence>MSLIEVRNISFGYDHQALFQNVGFQVDSGEILCLIGPNGCGKTTLLDCLLGTIKPRTGQIFFRGEEINTFRPSDIAKHIAYVPQDHEKSFPYSVLDIVLMGRTPYTGMFSSPSLEDRRIAEEALDLLGLKRFKDRPYTQLSGGEGQLVMLARALAQKTPVIIMDEPTAHLDFKHELLIMETLVRLVRETGLSIIMATHFPNHAFYFENNNIATSVALMNEKTLTAVGPPRDILSEENIKAVYNINAKIVSCAIGDNDLKQIIPLNTLS</sequence>
<dbReference type="PROSITE" id="PS50893">
    <property type="entry name" value="ABC_TRANSPORTER_2"/>
    <property type="match status" value="1"/>
</dbReference>
<keyword evidence="6" id="KW-1185">Reference proteome</keyword>
<evidence type="ECO:0000259" key="4">
    <source>
        <dbReference type="PROSITE" id="PS50893"/>
    </source>
</evidence>
<dbReference type="InterPro" id="IPR027417">
    <property type="entry name" value="P-loop_NTPase"/>
</dbReference>
<name>W0EB92_9FIRM</name>
<dbReference type="Proteomes" id="UP000010847">
    <property type="component" value="Chromosome"/>
</dbReference>
<dbReference type="GO" id="GO:0016887">
    <property type="term" value="F:ATP hydrolysis activity"/>
    <property type="evidence" value="ECO:0007669"/>
    <property type="project" value="InterPro"/>
</dbReference>
<keyword evidence="2" id="KW-0547">Nucleotide-binding</keyword>
<dbReference type="InterPro" id="IPR050153">
    <property type="entry name" value="Metal_Ion_Import_ABC"/>
</dbReference>
<evidence type="ECO:0000256" key="1">
    <source>
        <dbReference type="ARBA" id="ARBA00022448"/>
    </source>
</evidence>
<evidence type="ECO:0000313" key="6">
    <source>
        <dbReference type="Proteomes" id="UP000010847"/>
    </source>
</evidence>
<keyword evidence="1" id="KW-0813">Transport</keyword>
<evidence type="ECO:0000256" key="3">
    <source>
        <dbReference type="ARBA" id="ARBA00022840"/>
    </source>
</evidence>
<dbReference type="InterPro" id="IPR003439">
    <property type="entry name" value="ABC_transporter-like_ATP-bd"/>
</dbReference>
<dbReference type="FunFam" id="3.40.50.300:FF:000134">
    <property type="entry name" value="Iron-enterobactin ABC transporter ATP-binding protein"/>
    <property type="match status" value="1"/>
</dbReference>
<dbReference type="CDD" id="cd03214">
    <property type="entry name" value="ABC_Iron-Siderophores_B12_Hemin"/>
    <property type="match status" value="1"/>
</dbReference>
<dbReference type="PANTHER" id="PTHR42734">
    <property type="entry name" value="METAL TRANSPORT SYSTEM ATP-BINDING PROTEIN TM_0124-RELATED"/>
    <property type="match status" value="1"/>
</dbReference>
<dbReference type="EMBL" id="CP007032">
    <property type="protein sequence ID" value="AHF06321.1"/>
    <property type="molecule type" value="Genomic_DNA"/>
</dbReference>
<dbReference type="SMART" id="SM00382">
    <property type="entry name" value="AAA"/>
    <property type="match status" value="1"/>
</dbReference>
<dbReference type="GO" id="GO:0005524">
    <property type="term" value="F:ATP binding"/>
    <property type="evidence" value="ECO:0007669"/>
    <property type="project" value="UniProtKB-KW"/>
</dbReference>